<keyword evidence="2" id="KW-1185">Reference proteome</keyword>
<accession>A0ABD3R0B3</accession>
<name>A0ABD3R0B3_9STRA</name>
<dbReference type="Proteomes" id="UP001530377">
    <property type="component" value="Unassembled WGS sequence"/>
</dbReference>
<dbReference type="EMBL" id="JALLPB020000864">
    <property type="protein sequence ID" value="KAL3806199.1"/>
    <property type="molecule type" value="Genomic_DNA"/>
</dbReference>
<gene>
    <name evidence="1" type="ORF">ACHAXA_006945</name>
</gene>
<reference evidence="1 2" key="1">
    <citation type="submission" date="2024-10" db="EMBL/GenBank/DDBJ databases">
        <title>Updated reference genomes for cyclostephanoid diatoms.</title>
        <authorList>
            <person name="Roberts W.R."/>
            <person name="Alverson A.J."/>
        </authorList>
    </citation>
    <scope>NUCLEOTIDE SEQUENCE [LARGE SCALE GENOMIC DNA]</scope>
    <source>
        <strain evidence="1 2">AJA228-03</strain>
    </source>
</reference>
<evidence type="ECO:0000313" key="2">
    <source>
        <dbReference type="Proteomes" id="UP001530377"/>
    </source>
</evidence>
<comment type="caution">
    <text evidence="1">The sequence shown here is derived from an EMBL/GenBank/DDBJ whole genome shotgun (WGS) entry which is preliminary data.</text>
</comment>
<protein>
    <submittedName>
        <fullName evidence="1">Uncharacterized protein</fullName>
    </submittedName>
</protein>
<organism evidence="1 2">
    <name type="scientific">Cyclostephanos tholiformis</name>
    <dbReference type="NCBI Taxonomy" id="382380"/>
    <lineage>
        <taxon>Eukaryota</taxon>
        <taxon>Sar</taxon>
        <taxon>Stramenopiles</taxon>
        <taxon>Ochrophyta</taxon>
        <taxon>Bacillariophyta</taxon>
        <taxon>Coscinodiscophyceae</taxon>
        <taxon>Thalassiosirophycidae</taxon>
        <taxon>Stephanodiscales</taxon>
        <taxon>Stephanodiscaceae</taxon>
        <taxon>Cyclostephanos</taxon>
    </lineage>
</organism>
<evidence type="ECO:0000313" key="1">
    <source>
        <dbReference type="EMBL" id="KAL3806199.1"/>
    </source>
</evidence>
<proteinExistence type="predicted"/>
<sequence length="199" mass="21899">MIENEDFAPWSKMNAALTSSHAVFTTDPQGSGPLLHIQRLSLSHNDLQDNFRCGFHSIEIGGPHFTVQNLFVIRDQYVAVVIKEDDHNDMGEFDGHWFGSNESSLVAIVFHIPTREEIYRCPLSLGGLSIDCVGYTLAMNVSNLGFAIAGGNAREVARVSINKHLVTPIKTSKVKKKRLVSTASGRKKDGFARGMSLRG</sequence>
<dbReference type="AlphaFoldDB" id="A0ABD3R0B3"/>